<feature type="domain" description="GST C-terminal" evidence="2">
    <location>
        <begin position="82"/>
        <end position="216"/>
    </location>
</feature>
<evidence type="ECO:0000259" key="2">
    <source>
        <dbReference type="PROSITE" id="PS50405"/>
    </source>
</evidence>
<dbReference type="InterPro" id="IPR004045">
    <property type="entry name" value="Glutathione_S-Trfase_N"/>
</dbReference>
<dbReference type="InterPro" id="IPR040079">
    <property type="entry name" value="Glutathione_S-Trfase"/>
</dbReference>
<dbReference type="PROSITE" id="PS50404">
    <property type="entry name" value="GST_NTER"/>
    <property type="match status" value="1"/>
</dbReference>
<dbReference type="Pfam" id="PF13410">
    <property type="entry name" value="GST_C_2"/>
    <property type="match status" value="1"/>
</dbReference>
<organism evidence="3 4">
    <name type="scientific">Methylomonas fluvii</name>
    <dbReference type="NCBI Taxonomy" id="1854564"/>
    <lineage>
        <taxon>Bacteria</taxon>
        <taxon>Pseudomonadati</taxon>
        <taxon>Pseudomonadota</taxon>
        <taxon>Gammaproteobacteria</taxon>
        <taxon>Methylococcales</taxon>
        <taxon>Methylococcaceae</taxon>
        <taxon>Methylomonas</taxon>
    </lineage>
</organism>
<dbReference type="EMBL" id="JACXST010000001">
    <property type="protein sequence ID" value="MBD9359398.1"/>
    <property type="molecule type" value="Genomic_DNA"/>
</dbReference>
<dbReference type="SFLD" id="SFLDG00358">
    <property type="entry name" value="Main_(cytGST)"/>
    <property type="match status" value="1"/>
</dbReference>
<dbReference type="RefSeq" id="WP_192392288.1">
    <property type="nucleotide sequence ID" value="NZ_CAJHIU010000001.1"/>
</dbReference>
<dbReference type="PANTHER" id="PTHR43968">
    <property type="match status" value="1"/>
</dbReference>
<comment type="caution">
    <text evidence="3">The sequence shown here is derived from an EMBL/GenBank/DDBJ whole genome shotgun (WGS) entry which is preliminary data.</text>
</comment>
<dbReference type="Pfam" id="PF13417">
    <property type="entry name" value="GST_N_3"/>
    <property type="match status" value="1"/>
</dbReference>
<dbReference type="CDD" id="cd00570">
    <property type="entry name" value="GST_N_family"/>
    <property type="match status" value="1"/>
</dbReference>
<dbReference type="InterPro" id="IPR036249">
    <property type="entry name" value="Thioredoxin-like_sf"/>
</dbReference>
<dbReference type="SUPFAM" id="SSF52833">
    <property type="entry name" value="Thioredoxin-like"/>
    <property type="match status" value="1"/>
</dbReference>
<proteinExistence type="predicted"/>
<sequence length="216" mass="24525">MITLYGVAISNYYNKIKFALMEKDIAFIEEFTPPSQSEELLKRSPLGKIPFIKTSDGYLSESQAILEYLEDAFPEHPLYPTDAYERGKCREFIQHLELNVELIARRLYGEVLFGNAISQETKDEVRAKLDTGLKGLAKLLKLSPYALGDRFSTADIVAWPHLQLVGFVTQKIYGENLVNTHIPGIEAYIQLIESRPHAQIVSADRAKALEAFFRNK</sequence>
<keyword evidence="4" id="KW-1185">Reference proteome</keyword>
<dbReference type="SFLD" id="SFLDS00019">
    <property type="entry name" value="Glutathione_Transferase_(cytos"/>
    <property type="match status" value="1"/>
</dbReference>
<dbReference type="Proteomes" id="UP000641152">
    <property type="component" value="Unassembled WGS sequence"/>
</dbReference>
<dbReference type="InterPro" id="IPR036282">
    <property type="entry name" value="Glutathione-S-Trfase_C_sf"/>
</dbReference>
<dbReference type="InterPro" id="IPR050983">
    <property type="entry name" value="GST_Omega/HSP26"/>
</dbReference>
<dbReference type="PROSITE" id="PS50405">
    <property type="entry name" value="GST_CTER"/>
    <property type="match status" value="1"/>
</dbReference>
<dbReference type="PANTHER" id="PTHR43968:SF6">
    <property type="entry name" value="GLUTATHIONE S-TRANSFERASE OMEGA"/>
    <property type="match status" value="1"/>
</dbReference>
<gene>
    <name evidence="3" type="ORF">EBB_02310</name>
</gene>
<evidence type="ECO:0000313" key="4">
    <source>
        <dbReference type="Proteomes" id="UP000641152"/>
    </source>
</evidence>
<dbReference type="SUPFAM" id="SSF47616">
    <property type="entry name" value="GST C-terminal domain-like"/>
    <property type="match status" value="1"/>
</dbReference>
<feature type="domain" description="GST N-terminal" evidence="1">
    <location>
        <begin position="1"/>
        <end position="77"/>
    </location>
</feature>
<dbReference type="InterPro" id="IPR010987">
    <property type="entry name" value="Glutathione-S-Trfase_C-like"/>
</dbReference>
<dbReference type="Gene3D" id="1.20.1050.10">
    <property type="match status" value="1"/>
</dbReference>
<evidence type="ECO:0000313" key="3">
    <source>
        <dbReference type="EMBL" id="MBD9359398.1"/>
    </source>
</evidence>
<accession>A0ABR9D8G8</accession>
<dbReference type="Gene3D" id="3.40.30.10">
    <property type="entry name" value="Glutaredoxin"/>
    <property type="match status" value="1"/>
</dbReference>
<name>A0ABR9D8G8_9GAMM</name>
<protein>
    <submittedName>
        <fullName evidence="3">Glutathione S-transferase family protein</fullName>
    </submittedName>
</protein>
<evidence type="ECO:0000259" key="1">
    <source>
        <dbReference type="PROSITE" id="PS50404"/>
    </source>
</evidence>
<reference evidence="3 4" key="1">
    <citation type="submission" date="2020-09" db="EMBL/GenBank/DDBJ databases">
        <title>Methylomonas albis sp. nov. and Methylomonas fluvii sp. nov.: Two cold-adapted methanotrophs from the River Elbe and an amended description of Methylovulum psychrotolerans strain Eb1.</title>
        <authorList>
            <person name="Bussmann I.K."/>
            <person name="Klings K.-W."/>
            <person name="Warnstedt J."/>
            <person name="Hoppert M."/>
            <person name="Saborowski A."/>
            <person name="Horn F."/>
            <person name="Liebner S."/>
        </authorList>
    </citation>
    <scope>NUCLEOTIDE SEQUENCE [LARGE SCALE GENOMIC DNA]</scope>
    <source>
        <strain evidence="3 4">EbB</strain>
    </source>
</reference>